<dbReference type="KEGG" id="psw:LK03_19370"/>
<feature type="chain" id="PRO_5001851340" description="Entry exclusion lipoprotein TrbK" evidence="1">
    <location>
        <begin position="20"/>
        <end position="85"/>
    </location>
</feature>
<reference evidence="2 3" key="1">
    <citation type="submission" date="2014-09" db="EMBL/GenBank/DDBJ databases">
        <authorList>
            <person name="Chan K.-G."/>
        </authorList>
    </citation>
    <scope>NUCLEOTIDE SEQUENCE [LARGE SCALE GENOMIC DNA]</scope>
    <source>
        <strain evidence="2 3">ND07</strain>
    </source>
</reference>
<dbReference type="RefSeq" id="WP_038414042.1">
    <property type="nucleotide sequence ID" value="NZ_CP009455.1"/>
</dbReference>
<dbReference type="Proteomes" id="UP000029493">
    <property type="component" value="Chromosome"/>
</dbReference>
<dbReference type="AlphaFoldDB" id="A0A089WXD5"/>
<evidence type="ECO:0008006" key="4">
    <source>
        <dbReference type="Google" id="ProtNLM"/>
    </source>
</evidence>
<dbReference type="OrthoDB" id="8480303at2"/>
<evidence type="ECO:0000313" key="2">
    <source>
        <dbReference type="EMBL" id="AIR91292.1"/>
    </source>
</evidence>
<protein>
    <recommendedName>
        <fullName evidence="4">Entry exclusion lipoprotein TrbK</fullName>
    </recommendedName>
</protein>
<dbReference type="STRING" id="157783.LK03_19370"/>
<dbReference type="InterPro" id="IPR027584">
    <property type="entry name" value="TrbK_RP4"/>
</dbReference>
<dbReference type="EMBL" id="CP009455">
    <property type="protein sequence ID" value="AIR91292.1"/>
    <property type="molecule type" value="Genomic_DNA"/>
</dbReference>
<sequence>MLIKWTSLGAALGIALLLAGCSEEKVPEATTVTCAPDQYEQQLAGLSKQANKQQFKDACHKLLTEQNENKKLTDWTFKKSPKDDF</sequence>
<evidence type="ECO:0000313" key="3">
    <source>
        <dbReference type="Proteomes" id="UP000029493"/>
    </source>
</evidence>
<name>A0A089WXD5_9PSED</name>
<organism evidence="2 3">
    <name type="scientific">Pseudomonas cremoricolorata</name>
    <dbReference type="NCBI Taxonomy" id="157783"/>
    <lineage>
        <taxon>Bacteria</taxon>
        <taxon>Pseudomonadati</taxon>
        <taxon>Pseudomonadota</taxon>
        <taxon>Gammaproteobacteria</taxon>
        <taxon>Pseudomonadales</taxon>
        <taxon>Pseudomonadaceae</taxon>
        <taxon>Pseudomonas</taxon>
    </lineage>
</organism>
<feature type="signal peptide" evidence="1">
    <location>
        <begin position="1"/>
        <end position="19"/>
    </location>
</feature>
<proteinExistence type="predicted"/>
<accession>A0A089WXD5</accession>
<keyword evidence="3" id="KW-1185">Reference proteome</keyword>
<keyword evidence="1" id="KW-0732">Signal</keyword>
<gene>
    <name evidence="2" type="ORF">LK03_19370</name>
</gene>
<evidence type="ECO:0000256" key="1">
    <source>
        <dbReference type="SAM" id="SignalP"/>
    </source>
</evidence>
<dbReference type="NCBIfam" id="TIGR04359">
    <property type="entry name" value="TrbK_RP4"/>
    <property type="match status" value="1"/>
</dbReference>
<dbReference type="PROSITE" id="PS51257">
    <property type="entry name" value="PROKAR_LIPOPROTEIN"/>
    <property type="match status" value="1"/>
</dbReference>